<comment type="caution">
    <text evidence="1">The sequence shown here is derived from an EMBL/GenBank/DDBJ whole genome shotgun (WGS) entry which is preliminary data.</text>
</comment>
<organism evidence="1 2">
    <name type="scientific">Funneliformis caledonium</name>
    <dbReference type="NCBI Taxonomy" id="1117310"/>
    <lineage>
        <taxon>Eukaryota</taxon>
        <taxon>Fungi</taxon>
        <taxon>Fungi incertae sedis</taxon>
        <taxon>Mucoromycota</taxon>
        <taxon>Glomeromycotina</taxon>
        <taxon>Glomeromycetes</taxon>
        <taxon>Glomerales</taxon>
        <taxon>Glomeraceae</taxon>
        <taxon>Funneliformis</taxon>
    </lineage>
</organism>
<proteinExistence type="predicted"/>
<evidence type="ECO:0000313" key="2">
    <source>
        <dbReference type="Proteomes" id="UP000789570"/>
    </source>
</evidence>
<gene>
    <name evidence="1" type="ORF">FCALED_LOCUS6729</name>
</gene>
<sequence length="247" mass="28828">MFLRSSDMKINVSFDWKFLDTGLVYRFRDQDNRVKFKPLCPAASDALLNIYRTFPLPEDINVTSLKNGKLTVMNVHIKFQHFFVLEKNQLAPESRHVNSLIRDYARYPQFDFMIGYLFIQVSVSPFDQHNKESANINKAFERYCKEGNDSRNQIELYLDTTFGGQHTALHINGKFVILKNNIPIAQDFRIVYMCGSPVSLNHTRLVKKYQDVAFISYEEIKSKLLAQARKSLFGNRMSFNRKDSWAS</sequence>
<accession>A0A9N9FXS0</accession>
<dbReference type="EMBL" id="CAJVPQ010001653">
    <property type="protein sequence ID" value="CAG8563512.1"/>
    <property type="molecule type" value="Genomic_DNA"/>
</dbReference>
<protein>
    <submittedName>
        <fullName evidence="1">3327_t:CDS:1</fullName>
    </submittedName>
</protein>
<evidence type="ECO:0000313" key="1">
    <source>
        <dbReference type="EMBL" id="CAG8563512.1"/>
    </source>
</evidence>
<dbReference type="Proteomes" id="UP000789570">
    <property type="component" value="Unassembled WGS sequence"/>
</dbReference>
<reference evidence="1" key="1">
    <citation type="submission" date="2021-06" db="EMBL/GenBank/DDBJ databases">
        <authorList>
            <person name="Kallberg Y."/>
            <person name="Tangrot J."/>
            <person name="Rosling A."/>
        </authorList>
    </citation>
    <scope>NUCLEOTIDE SEQUENCE</scope>
    <source>
        <strain evidence="1">UK204</strain>
    </source>
</reference>
<dbReference type="AlphaFoldDB" id="A0A9N9FXS0"/>
<name>A0A9N9FXS0_9GLOM</name>
<dbReference type="OrthoDB" id="2393071at2759"/>
<keyword evidence="2" id="KW-1185">Reference proteome</keyword>